<dbReference type="FunFam" id="2.10.25.10:FF:000014">
    <property type="entry name" value="Latent-transforming growth factor beta-binding protein 3"/>
    <property type="match status" value="1"/>
</dbReference>
<comment type="subcellular location">
    <subcellularLocation>
        <location evidence="1">Secreted</location>
    </subcellularLocation>
</comment>
<dbReference type="PROSITE" id="PS01187">
    <property type="entry name" value="EGF_CA"/>
    <property type="match status" value="2"/>
</dbReference>
<evidence type="ECO:0000313" key="13">
    <source>
        <dbReference type="Proteomes" id="UP000007879"/>
    </source>
</evidence>
<evidence type="ECO:0000256" key="9">
    <source>
        <dbReference type="PROSITE-ProRule" id="PRU00302"/>
    </source>
</evidence>
<proteinExistence type="predicted"/>
<reference evidence="12" key="2">
    <citation type="submission" date="2024-06" db="UniProtKB">
        <authorList>
            <consortium name="EnsemblMetazoa"/>
        </authorList>
    </citation>
    <scope>IDENTIFICATION</scope>
</reference>
<feature type="domain" description="Sushi" evidence="11">
    <location>
        <begin position="771"/>
        <end position="831"/>
    </location>
</feature>
<dbReference type="FunFam" id="2.10.25.10:FF:000005">
    <property type="entry name" value="Fibrillin 2"/>
    <property type="match status" value="1"/>
</dbReference>
<feature type="domain" description="EGF-like" evidence="10">
    <location>
        <begin position="492"/>
        <end position="523"/>
    </location>
</feature>
<dbReference type="InterPro" id="IPR035976">
    <property type="entry name" value="Sushi/SCR/CCP_sf"/>
</dbReference>
<evidence type="ECO:0000313" key="12">
    <source>
        <dbReference type="EnsemblMetazoa" id="XP_019853703.1"/>
    </source>
</evidence>
<dbReference type="FunFam" id="2.10.25.10:FF:000038">
    <property type="entry name" value="Fibrillin 2"/>
    <property type="match status" value="1"/>
</dbReference>
<feature type="disulfide bond" evidence="9">
    <location>
        <begin position="773"/>
        <end position="816"/>
    </location>
</feature>
<keyword evidence="2" id="KW-0964">Secreted</keyword>
<name>A0AAN0JAG2_AMPQE</name>
<dbReference type="PROSITE" id="PS00010">
    <property type="entry name" value="ASX_HYDROXYL"/>
    <property type="match status" value="4"/>
</dbReference>
<dbReference type="SMART" id="SM00181">
    <property type="entry name" value="EGF"/>
    <property type="match status" value="9"/>
</dbReference>
<dbReference type="Pfam" id="PF07645">
    <property type="entry name" value="EGF_CA"/>
    <property type="match status" value="6"/>
</dbReference>
<dbReference type="SUPFAM" id="SSF57196">
    <property type="entry name" value="EGF/Laminin"/>
    <property type="match status" value="1"/>
</dbReference>
<evidence type="ECO:0000256" key="6">
    <source>
        <dbReference type="ARBA" id="ARBA00023157"/>
    </source>
</evidence>
<dbReference type="PROSITE" id="PS00022">
    <property type="entry name" value="EGF_1"/>
    <property type="match status" value="1"/>
</dbReference>
<reference evidence="13" key="1">
    <citation type="journal article" date="2010" name="Nature">
        <title>The Amphimedon queenslandica genome and the evolution of animal complexity.</title>
        <authorList>
            <person name="Srivastava M."/>
            <person name="Simakov O."/>
            <person name="Chapman J."/>
            <person name="Fahey B."/>
            <person name="Gauthier M.E."/>
            <person name="Mitros T."/>
            <person name="Richards G.S."/>
            <person name="Conaco C."/>
            <person name="Dacre M."/>
            <person name="Hellsten U."/>
            <person name="Larroux C."/>
            <person name="Putnam N.H."/>
            <person name="Stanke M."/>
            <person name="Adamska M."/>
            <person name="Darling A."/>
            <person name="Degnan S.M."/>
            <person name="Oakley T.H."/>
            <person name="Plachetzki D.C."/>
            <person name="Zhai Y."/>
            <person name="Adamski M."/>
            <person name="Calcino A."/>
            <person name="Cummins S.F."/>
            <person name="Goodstein D.M."/>
            <person name="Harris C."/>
            <person name="Jackson D.J."/>
            <person name="Leys S.P."/>
            <person name="Shu S."/>
            <person name="Woodcroft B.J."/>
            <person name="Vervoort M."/>
            <person name="Kosik K.S."/>
            <person name="Manning G."/>
            <person name="Degnan B.M."/>
            <person name="Rokhsar D.S."/>
        </authorList>
    </citation>
    <scope>NUCLEOTIDE SEQUENCE [LARGE SCALE GENOMIC DNA]</scope>
</reference>
<evidence type="ECO:0000259" key="11">
    <source>
        <dbReference type="PROSITE" id="PS50923"/>
    </source>
</evidence>
<dbReference type="GeneID" id="109583015"/>
<dbReference type="FunFam" id="2.10.25.10:FF:000240">
    <property type="entry name" value="Vitamin K-dependent protein S"/>
    <property type="match status" value="1"/>
</dbReference>
<dbReference type="SMART" id="SM00032">
    <property type="entry name" value="CCP"/>
    <property type="match status" value="2"/>
</dbReference>
<dbReference type="InterPro" id="IPR049883">
    <property type="entry name" value="NOTCH1_EGF-like"/>
</dbReference>
<dbReference type="PROSITE" id="PS50923">
    <property type="entry name" value="SUSHI"/>
    <property type="match status" value="1"/>
</dbReference>
<dbReference type="Gene3D" id="2.10.70.10">
    <property type="entry name" value="Complement Module, domain 1"/>
    <property type="match status" value="1"/>
</dbReference>
<dbReference type="InterPro" id="IPR000436">
    <property type="entry name" value="Sushi_SCR_CCP_dom"/>
</dbReference>
<evidence type="ECO:0000259" key="10">
    <source>
        <dbReference type="PROSITE" id="PS50026"/>
    </source>
</evidence>
<dbReference type="KEGG" id="aqu:109583015"/>
<dbReference type="SUPFAM" id="SSF57184">
    <property type="entry name" value="Growth factor receptor domain"/>
    <property type="match status" value="2"/>
</dbReference>
<dbReference type="PANTHER" id="PTHR47333:SF4">
    <property type="entry name" value="EGF-LIKE DOMAIN-CONTAINING PROTEIN"/>
    <property type="match status" value="1"/>
</dbReference>
<dbReference type="InterPro" id="IPR018097">
    <property type="entry name" value="EGF_Ca-bd_CS"/>
</dbReference>
<dbReference type="Pfam" id="PF17517">
    <property type="entry name" value="IgGFc_binding"/>
    <property type="match status" value="1"/>
</dbReference>
<dbReference type="GO" id="GO:0005576">
    <property type="term" value="C:extracellular region"/>
    <property type="evidence" value="ECO:0007669"/>
    <property type="project" value="UniProtKB-SubCell"/>
</dbReference>
<evidence type="ECO:0000256" key="2">
    <source>
        <dbReference type="ARBA" id="ARBA00022525"/>
    </source>
</evidence>
<dbReference type="GO" id="GO:0005509">
    <property type="term" value="F:calcium ion binding"/>
    <property type="evidence" value="ECO:0007669"/>
    <property type="project" value="InterPro"/>
</dbReference>
<keyword evidence="4" id="KW-0732">Signal</keyword>
<comment type="caution">
    <text evidence="8">Lacks conserved residue(s) required for the propagation of feature annotation.</text>
</comment>
<feature type="domain" description="EGF-like" evidence="10">
    <location>
        <begin position="726"/>
        <end position="769"/>
    </location>
</feature>
<dbReference type="InterPro" id="IPR035234">
    <property type="entry name" value="IgGFc-bd_N"/>
</dbReference>
<keyword evidence="13" id="KW-1185">Reference proteome</keyword>
<evidence type="ECO:0000256" key="4">
    <source>
        <dbReference type="ARBA" id="ARBA00022729"/>
    </source>
</evidence>
<organism evidence="12 13">
    <name type="scientific">Amphimedon queenslandica</name>
    <name type="common">Sponge</name>
    <dbReference type="NCBI Taxonomy" id="400682"/>
    <lineage>
        <taxon>Eukaryota</taxon>
        <taxon>Metazoa</taxon>
        <taxon>Porifera</taxon>
        <taxon>Demospongiae</taxon>
        <taxon>Heteroscleromorpha</taxon>
        <taxon>Haplosclerida</taxon>
        <taxon>Niphatidae</taxon>
        <taxon>Amphimedon</taxon>
    </lineage>
</organism>
<dbReference type="CDD" id="cd00054">
    <property type="entry name" value="EGF_CA"/>
    <property type="match status" value="4"/>
</dbReference>
<dbReference type="InterPro" id="IPR001881">
    <property type="entry name" value="EGF-like_Ca-bd_dom"/>
</dbReference>
<dbReference type="Gene3D" id="2.10.25.10">
    <property type="entry name" value="Laminin"/>
    <property type="match status" value="8"/>
</dbReference>
<dbReference type="PROSITE" id="PS01186">
    <property type="entry name" value="EGF_2"/>
    <property type="match status" value="6"/>
</dbReference>
<keyword evidence="5" id="KW-0677">Repeat</keyword>
<dbReference type="RefSeq" id="XP_019853703.1">
    <property type="nucleotide sequence ID" value="XM_019998144.1"/>
</dbReference>
<feature type="disulfide bond" evidence="8">
    <location>
        <begin position="906"/>
        <end position="923"/>
    </location>
</feature>
<feature type="disulfide bond" evidence="8">
    <location>
        <begin position="513"/>
        <end position="522"/>
    </location>
</feature>
<dbReference type="Pfam" id="PF00084">
    <property type="entry name" value="Sushi"/>
    <property type="match status" value="1"/>
</dbReference>
<accession>A0AAN0JAG2</accession>
<dbReference type="InterPro" id="IPR000742">
    <property type="entry name" value="EGF"/>
</dbReference>
<evidence type="ECO:0000256" key="1">
    <source>
        <dbReference type="ARBA" id="ARBA00004613"/>
    </source>
</evidence>
<dbReference type="SMART" id="SM00179">
    <property type="entry name" value="EGF_CA"/>
    <property type="match status" value="7"/>
</dbReference>
<evidence type="ECO:0000256" key="7">
    <source>
        <dbReference type="ARBA" id="ARBA00023180"/>
    </source>
</evidence>
<dbReference type="PROSITE" id="PS50026">
    <property type="entry name" value="EGF_3"/>
    <property type="match status" value="5"/>
</dbReference>
<dbReference type="PANTHER" id="PTHR47333">
    <property type="entry name" value="VON WILLEBRAND FACTOR C AND EGF DOMAIN-CONTAINING PROTEIN"/>
    <property type="match status" value="1"/>
</dbReference>
<feature type="domain" description="EGF-like" evidence="10">
    <location>
        <begin position="897"/>
        <end position="936"/>
    </location>
</feature>
<dbReference type="SUPFAM" id="SSF57535">
    <property type="entry name" value="Complement control module/SCR domain"/>
    <property type="match status" value="1"/>
</dbReference>
<feature type="domain" description="EGF-like" evidence="10">
    <location>
        <begin position="646"/>
        <end position="685"/>
    </location>
</feature>
<dbReference type="InterPro" id="IPR052080">
    <property type="entry name" value="vWF_C/EGF_Fibrillin"/>
</dbReference>
<keyword evidence="9" id="KW-0768">Sushi</keyword>
<keyword evidence="6 8" id="KW-1015">Disulfide bond</keyword>
<keyword evidence="3 8" id="KW-0245">EGF-like domain</keyword>
<protein>
    <submittedName>
        <fullName evidence="12">Uncharacterized protein</fullName>
    </submittedName>
</protein>
<evidence type="ECO:0000256" key="8">
    <source>
        <dbReference type="PROSITE-ProRule" id="PRU00076"/>
    </source>
</evidence>
<dbReference type="Proteomes" id="UP000007879">
    <property type="component" value="Unassembled WGS sequence"/>
</dbReference>
<dbReference type="CDD" id="cd00033">
    <property type="entry name" value="CCP"/>
    <property type="match status" value="1"/>
</dbReference>
<dbReference type="InterPro" id="IPR000152">
    <property type="entry name" value="EGF-type_Asp/Asn_hydroxyl_site"/>
</dbReference>
<dbReference type="InterPro" id="IPR009030">
    <property type="entry name" value="Growth_fac_rcpt_cys_sf"/>
</dbReference>
<keyword evidence="7" id="KW-0325">Glycoprotein</keyword>
<sequence>MSIFMILCIGENSAQSAASNFYFGFMNGSGNSGNGGFAFVVTNLSNVSYNISFEYTGNTIRGNVSKGSSPILADLRFGSFVEVSSNTFEDRFKSFHVQSDKPISVTVIDGDDVSSEFLVLPCHEYTGINRYEYYTVSTSSYSNTTFSEALIIGCRDGTNVTITPSADLFLPIDAQLDGSRDTLVIAGSSHTLVLHEGQTLLMGSRGGADISGTHIKSDKPVTVITGHECGSTPNMIANNACFYMHLQVPPTVTWGKKFILSDFTSIYDNVNFDYTEYVKLITSQDDTMVTTDCNGTTSSIKYHKSGAVGTYEFNILTGNFCYIAANKPILVVQFPHHRSYTTMVLVPPVEQYLQRVDFDLNYHTYSKFVIIATPEGFSPSAILFNKVSLTNWTTIYDSSGNILGYGTVIEMYRGSDRYRIPSSNSVIHTGSNGKLSVLVQKTYYYNYQYLLGHSPVLSLQSSVICNFSCNNGECIANNLCQCLDGWAGDYCDQVLCEPECSNGYCIQVNTCVCDSGWTGDRCRLDIDECQLSNVCNQTCINTQGSYYCSCEFGYQLTSDNYTCEDIDECESSNHSCTHFCVNTPGSYACSCRNGYNIQKNGSCADIDECSLGISGCQQHCFNTNGSYNCYCDSGYALDLDNTSCNDINECINDICPDKSTCVNKFGSYECNCATGYKMNSTGLCRDIDECSDNTHICSQHCINTEGSYNCSCSNGFMQRFKYFCFDVNECSNSNLHNCTGNEVCQNTVGSFLCQCKDGFTRSSNGLNCKLQPCHEILQDPINGMVTCPSGNETNDTCYYSCDIGYDLNGGSVQRTCQSNGRWSGRPPSCYPVSCPLLLPPENGYLQLPCPNVYQSLCIIRCFDGYTFGGTSNTISRVICSLSSSNMSRWNETVNCTKTNPCSTNQCLHDGVCLLADNANGFVCNCTGTLYEGERCEKSLILIEPVGFVLKQGIQQIITIRAKPDNKTEYKFEGCGTTKTFRVFDRSYFLYPCAFYLSSNKTNVSVTISKLSQPAMIGTFFLKLNTSISPSVPFIITSEKPSSFFANYSEIKPGCSHINIKICSNINDIKLTSSCDWTNRSDSPQTRVTKGIVIIQYDSMEIPLSLAGIETTDSVINSSLPARRSSNNPTCNVTPINTSVHCYQYIPSAEDFSEFVKRQSLAVTFLSSIRRTIFPNWLSLDITEDSNALNKLSNTDYLAKLLSATAILGEKGCESLVLRHDTGRFLLLQHNGPLNLTIKNELSSKTLKSPLSFNFYCIALHVCSGRISPLYIGIPPSAQDGIKSIKFISNYVSKGWELNFRSATLQSTFIKN</sequence>
<feature type="domain" description="EGF-like" evidence="10">
    <location>
        <begin position="525"/>
        <end position="564"/>
    </location>
</feature>
<evidence type="ECO:0000256" key="3">
    <source>
        <dbReference type="ARBA" id="ARBA00022536"/>
    </source>
</evidence>
<feature type="disulfide bond" evidence="8">
    <location>
        <begin position="529"/>
        <end position="539"/>
    </location>
</feature>
<dbReference type="EnsemblMetazoa" id="XM_019998144.1">
    <property type="protein sequence ID" value="XP_019853703.1"/>
    <property type="gene ID" value="LOC109583015"/>
</dbReference>
<evidence type="ECO:0000256" key="5">
    <source>
        <dbReference type="ARBA" id="ARBA00022737"/>
    </source>
</evidence>